<keyword evidence="9" id="KW-1185">Reference proteome</keyword>
<keyword evidence="5" id="KW-0175">Coiled coil</keyword>
<evidence type="ECO:0000313" key="9">
    <source>
        <dbReference type="Proteomes" id="UP001257659"/>
    </source>
</evidence>
<dbReference type="Pfam" id="PF00691">
    <property type="entry name" value="OmpA"/>
    <property type="match status" value="1"/>
</dbReference>
<evidence type="ECO:0000256" key="3">
    <source>
        <dbReference type="ARBA" id="ARBA00023237"/>
    </source>
</evidence>
<dbReference type="SUPFAM" id="SSF103088">
    <property type="entry name" value="OmpA-like"/>
    <property type="match status" value="1"/>
</dbReference>
<dbReference type="CDD" id="cd07185">
    <property type="entry name" value="OmpA_C-like"/>
    <property type="match status" value="1"/>
</dbReference>
<dbReference type="PANTHER" id="PTHR30329">
    <property type="entry name" value="STATOR ELEMENT OF FLAGELLAR MOTOR COMPLEX"/>
    <property type="match status" value="1"/>
</dbReference>
<dbReference type="PANTHER" id="PTHR30329:SF21">
    <property type="entry name" value="LIPOPROTEIN YIAD-RELATED"/>
    <property type="match status" value="1"/>
</dbReference>
<evidence type="ECO:0000256" key="4">
    <source>
        <dbReference type="PROSITE-ProRule" id="PRU00473"/>
    </source>
</evidence>
<keyword evidence="3" id="KW-0998">Cell outer membrane</keyword>
<evidence type="ECO:0000313" key="8">
    <source>
        <dbReference type="EMBL" id="MDR6301831.1"/>
    </source>
</evidence>
<dbReference type="InterPro" id="IPR006665">
    <property type="entry name" value="OmpA-like"/>
</dbReference>
<proteinExistence type="predicted"/>
<comment type="subcellular location">
    <subcellularLocation>
        <location evidence="1">Cell outer membrane</location>
    </subcellularLocation>
</comment>
<dbReference type="InterPro" id="IPR006664">
    <property type="entry name" value="OMP_bac"/>
</dbReference>
<evidence type="ECO:0000256" key="2">
    <source>
        <dbReference type="ARBA" id="ARBA00023136"/>
    </source>
</evidence>
<sequence length="427" mass="47049">MKNLKKITLLAACTLLGVNAQAQDDTSQENQDFNRWSIELEAGVHKPSRAFAPGYFTNTPSFGQGGLGVRYMFTNRFGLKIDGGYQSIESDDESLEFKSRIIRTSLQGVVNAGDIMNFREWSNTINVLFHGGLGYSVLKAEEPFEQGNDQMLNLIAGITPQVKLSDHFVLTGDVSAIGNIRQSYTYDGTMRNNIRGVDGFLVNASVGLTVYLGSAEKHADWYNEKEDGLAKDVDSLRQRLADIENDMKDTDKDGVPDYLDREPNTMNGVAVNSKGVAVDKNGNGVPDEIEDSLDKRYAKSGSNNTVSGADSGTIRKLIDEGYVNVYFKFNSTEPEPYSLQSVNYLIKYMMEHENAEAELIGYADEIGDPGYNKTLSERRAKEVYDILVAAGVNADRLSHTGSGEDTSVDKSSGGARQLVRRVTFKLK</sequence>
<keyword evidence="2 4" id="KW-0472">Membrane</keyword>
<evidence type="ECO:0000256" key="5">
    <source>
        <dbReference type="SAM" id="Coils"/>
    </source>
</evidence>
<evidence type="ECO:0000259" key="7">
    <source>
        <dbReference type="PROSITE" id="PS51123"/>
    </source>
</evidence>
<dbReference type="Gene3D" id="2.40.160.20">
    <property type="match status" value="1"/>
</dbReference>
<evidence type="ECO:0000256" key="6">
    <source>
        <dbReference type="SAM" id="SignalP"/>
    </source>
</evidence>
<dbReference type="RefSeq" id="WP_309729638.1">
    <property type="nucleotide sequence ID" value="NZ_JAVDQA010000008.1"/>
</dbReference>
<accession>A0ABU1K886</accession>
<dbReference type="EMBL" id="JAVDQA010000008">
    <property type="protein sequence ID" value="MDR6301831.1"/>
    <property type="molecule type" value="Genomic_DNA"/>
</dbReference>
<evidence type="ECO:0000256" key="1">
    <source>
        <dbReference type="ARBA" id="ARBA00004442"/>
    </source>
</evidence>
<name>A0ABU1K886_9FLAO</name>
<dbReference type="Proteomes" id="UP001257659">
    <property type="component" value="Unassembled WGS sequence"/>
</dbReference>
<feature type="chain" id="PRO_5047257924" evidence="6">
    <location>
        <begin position="23"/>
        <end position="427"/>
    </location>
</feature>
<dbReference type="PRINTS" id="PR01021">
    <property type="entry name" value="OMPADOMAIN"/>
</dbReference>
<protein>
    <submittedName>
        <fullName evidence="8">OOP family OmpA-OmpF porin</fullName>
    </submittedName>
</protein>
<dbReference type="InterPro" id="IPR036737">
    <property type="entry name" value="OmpA-like_sf"/>
</dbReference>
<dbReference type="PROSITE" id="PS51123">
    <property type="entry name" value="OMPA_2"/>
    <property type="match status" value="1"/>
</dbReference>
<feature type="domain" description="OmpA-like" evidence="7">
    <location>
        <begin position="314"/>
        <end position="427"/>
    </location>
</feature>
<dbReference type="Gene3D" id="3.30.1330.60">
    <property type="entry name" value="OmpA-like domain"/>
    <property type="match status" value="1"/>
</dbReference>
<feature type="signal peptide" evidence="6">
    <location>
        <begin position="1"/>
        <end position="22"/>
    </location>
</feature>
<dbReference type="InterPro" id="IPR028974">
    <property type="entry name" value="TSP_type-3_rpt"/>
</dbReference>
<comment type="caution">
    <text evidence="8">The sequence shown here is derived from an EMBL/GenBank/DDBJ whole genome shotgun (WGS) entry which is preliminary data.</text>
</comment>
<dbReference type="InterPro" id="IPR050330">
    <property type="entry name" value="Bact_OuterMem_StrucFunc"/>
</dbReference>
<keyword evidence="6" id="KW-0732">Signal</keyword>
<feature type="coiled-coil region" evidence="5">
    <location>
        <begin position="226"/>
        <end position="253"/>
    </location>
</feature>
<dbReference type="SUPFAM" id="SSF103647">
    <property type="entry name" value="TSP type-3 repeat"/>
    <property type="match status" value="1"/>
</dbReference>
<reference evidence="8 9" key="1">
    <citation type="submission" date="2023-07" db="EMBL/GenBank/DDBJ databases">
        <title>Genomic Encyclopedia of Type Strains, Phase IV (KMG-IV): sequencing the most valuable type-strain genomes for metagenomic binning, comparative biology and taxonomic classification.</title>
        <authorList>
            <person name="Goeker M."/>
        </authorList>
    </citation>
    <scope>NUCLEOTIDE SEQUENCE [LARGE SCALE GENOMIC DNA]</scope>
    <source>
        <strain evidence="8 9">DSM 102814</strain>
    </source>
</reference>
<organism evidence="8 9">
    <name type="scientific">Mesonia maritima</name>
    <dbReference type="NCBI Taxonomy" id="1793873"/>
    <lineage>
        <taxon>Bacteria</taxon>
        <taxon>Pseudomonadati</taxon>
        <taxon>Bacteroidota</taxon>
        <taxon>Flavobacteriia</taxon>
        <taxon>Flavobacteriales</taxon>
        <taxon>Flavobacteriaceae</taxon>
        <taxon>Mesonia</taxon>
    </lineage>
</organism>
<gene>
    <name evidence="8" type="ORF">GGR31_002503</name>
</gene>